<dbReference type="InterPro" id="IPR021421">
    <property type="entry name" value="DUF3071"/>
</dbReference>
<proteinExistence type="predicted"/>
<organism evidence="3 4">
    <name type="scientific">Gordonia polyisoprenivorans (strain DSM 44266 / VH2)</name>
    <dbReference type="NCBI Taxonomy" id="1112204"/>
    <lineage>
        <taxon>Bacteria</taxon>
        <taxon>Bacillati</taxon>
        <taxon>Actinomycetota</taxon>
        <taxon>Actinomycetes</taxon>
        <taxon>Mycobacteriales</taxon>
        <taxon>Gordoniaceae</taxon>
        <taxon>Gordonia</taxon>
    </lineage>
</organism>
<dbReference type="HOGENOM" id="CLU_021151_1_0_11"/>
<evidence type="ECO:0000313" key="4">
    <source>
        <dbReference type="Proteomes" id="UP000009154"/>
    </source>
</evidence>
<name>H6MR51_GORPV</name>
<feature type="compositionally biased region" description="Basic and acidic residues" evidence="1">
    <location>
        <begin position="295"/>
        <end position="313"/>
    </location>
</feature>
<feature type="region of interest" description="Disordered" evidence="1">
    <location>
        <begin position="236"/>
        <end position="351"/>
    </location>
</feature>
<accession>H6MR51</accession>
<sequence length="351" mass="37902">MRELRVVGVDAGGSRVICQDVESGEKFTIAADERLRAAARGDLSRLGQIEIEMTSSLRPREIQSRIRAGATVAEVAAIAGVSTDKIERFAHPVLLERSRAAELAALAHPLRHDGPSELTLGDVVTEGLVAFGQNPSEAAWDAWKGEDGYWAVQIAWQVGHTEHRAHWRYHPGAHGGTADPLDDLAEELTHPELIEPRRRLTPVATPVITPVPAPVVDVDDAGREQVTLDADSIIGAQRSRHDPAHAPFDEHGTYALDFDSADPHGTEPHGRHRDDVEVGTEPSETSDDVATAEDADSHAVDTDSADDSAHTTDDAPPAPTPVTAQRRRKSRKPPVPAWEDVLLGVRSNPNS</sequence>
<dbReference type="NCBIfam" id="NF040712">
    <property type="entry name" value="SepH"/>
    <property type="match status" value="1"/>
</dbReference>
<feature type="compositionally biased region" description="Basic and acidic residues" evidence="1">
    <location>
        <begin position="239"/>
        <end position="252"/>
    </location>
</feature>
<reference evidence="3 4" key="1">
    <citation type="journal article" date="2012" name="Appl. Environ. Microbiol.">
        <title>Involvement of two latex-clearing proteins during rubber degradation and insights into the subsequent degradation pathway revealed by the genome sequence of Gordonia polyisoprenivorans strain VH2.</title>
        <authorList>
            <person name="Hiessl S."/>
            <person name="Schuldes J."/>
            <person name="Thurmer A."/>
            <person name="Halbsguth T."/>
            <person name="Broker D."/>
            <person name="Angelov A."/>
            <person name="Liebl W."/>
            <person name="Daniel R."/>
            <person name="Steinbuchel A."/>
        </authorList>
    </citation>
    <scope>NUCLEOTIDE SEQUENCE [LARGE SCALE GENOMIC DNA]</scope>
    <source>
        <strain evidence="4">DSM 44266 / VH2</strain>
    </source>
</reference>
<evidence type="ECO:0000259" key="2">
    <source>
        <dbReference type="Pfam" id="PF11268"/>
    </source>
</evidence>
<evidence type="ECO:0000256" key="1">
    <source>
        <dbReference type="SAM" id="MobiDB-lite"/>
    </source>
</evidence>
<evidence type="ECO:0000313" key="3">
    <source>
        <dbReference type="EMBL" id="AFA74955.1"/>
    </source>
</evidence>
<feature type="domain" description="DUF3071" evidence="2">
    <location>
        <begin position="1"/>
        <end position="169"/>
    </location>
</feature>
<dbReference type="RefSeq" id="WP_014361256.1">
    <property type="nucleotide sequence ID" value="NC_016906.1"/>
</dbReference>
<dbReference type="Pfam" id="PF11268">
    <property type="entry name" value="DUF3071"/>
    <property type="match status" value="1"/>
</dbReference>
<feature type="compositionally biased region" description="Acidic residues" evidence="1">
    <location>
        <begin position="284"/>
        <end position="294"/>
    </location>
</feature>
<dbReference type="AlphaFoldDB" id="H6MR51"/>
<protein>
    <recommendedName>
        <fullName evidence="2">DUF3071 domain-containing protein</fullName>
    </recommendedName>
</protein>
<gene>
    <name evidence="3" type="ordered locus">GPOL_c39440</name>
</gene>
<dbReference type="EMBL" id="CP003119">
    <property type="protein sequence ID" value="AFA74955.1"/>
    <property type="molecule type" value="Genomic_DNA"/>
</dbReference>
<dbReference type="STRING" id="1112204.GPOL_c39440"/>
<dbReference type="Proteomes" id="UP000009154">
    <property type="component" value="Chromosome"/>
</dbReference>
<keyword evidence="4" id="KW-1185">Reference proteome</keyword>
<dbReference type="eggNOG" id="ENOG502ZCFK">
    <property type="taxonomic scope" value="Bacteria"/>
</dbReference>
<feature type="compositionally biased region" description="Basic and acidic residues" evidence="1">
    <location>
        <begin position="261"/>
        <end position="276"/>
    </location>
</feature>
<dbReference type="KEGG" id="gpo:GPOL_c39440"/>
<dbReference type="InterPro" id="IPR047682">
    <property type="entry name" value="SepH-like"/>
</dbReference>
<dbReference type="GeneID" id="90160957"/>